<dbReference type="SUPFAM" id="SSF54001">
    <property type="entry name" value="Cysteine proteinases"/>
    <property type="match status" value="1"/>
</dbReference>
<feature type="domain" description="Transglutaminase-like" evidence="2">
    <location>
        <begin position="213"/>
        <end position="274"/>
    </location>
</feature>
<evidence type="ECO:0000256" key="1">
    <source>
        <dbReference type="SAM" id="SignalP"/>
    </source>
</evidence>
<dbReference type="SMART" id="SM00460">
    <property type="entry name" value="TGc"/>
    <property type="match status" value="1"/>
</dbReference>
<keyword evidence="4" id="KW-1185">Reference proteome</keyword>
<dbReference type="Proteomes" id="UP000320421">
    <property type="component" value="Chromosome"/>
</dbReference>
<dbReference type="InterPro" id="IPR002931">
    <property type="entry name" value="Transglutaminase-like"/>
</dbReference>
<dbReference type="AlphaFoldDB" id="A0A517PJR6"/>
<keyword evidence="1" id="KW-0732">Signal</keyword>
<dbReference type="OrthoDB" id="9804872at2"/>
<proteinExistence type="predicted"/>
<evidence type="ECO:0000313" key="4">
    <source>
        <dbReference type="Proteomes" id="UP000320421"/>
    </source>
</evidence>
<sequence length="387" mass="44197" precursor="true">MTQNQNRLKIATYFLLALLTISLHAQAEKPESKSLRADLPYQVKKSDPVNHEVEFSVIVTPPYHCKVLKVWVPVPQTDAAQEIEASEFTTFPQQVSPQISNEPVYGNRFAYFEFHDPHGAQIITHRFKARAWNLHWNMDPAQVTRVEQWPSSFEPYLKPQTVAQPEQFQQVIQNINAGFQNKGPGLIGAMNWIDRNLTYDHIHASLQADANHAFEQRRGHCSDYHGLCATMGRALGYPTRVTYGLALYPKNSPSHCKMEAYLPPYGWISFDLSETQKLAKQIQSDKELTAEQKTALTQAARERTLSGFRENSWLLLTRGTDYQLAPPALKPVRVVRTAYVEADGEILPEPDPANIKKREFSWMTSHRYTADKPFKKPFKDLSTLNTD</sequence>
<gene>
    <name evidence="3" type="ORF">HG66A1_13890</name>
</gene>
<organism evidence="3 4">
    <name type="scientific">Gimesia chilikensis</name>
    <dbReference type="NCBI Taxonomy" id="2605989"/>
    <lineage>
        <taxon>Bacteria</taxon>
        <taxon>Pseudomonadati</taxon>
        <taxon>Planctomycetota</taxon>
        <taxon>Planctomycetia</taxon>
        <taxon>Planctomycetales</taxon>
        <taxon>Planctomycetaceae</taxon>
        <taxon>Gimesia</taxon>
    </lineage>
</organism>
<dbReference type="PANTHER" id="PTHR33490:SF6">
    <property type="entry name" value="SLL1049 PROTEIN"/>
    <property type="match status" value="1"/>
</dbReference>
<protein>
    <submittedName>
        <fullName evidence="3">Transglutaminase-like superfamily protein</fullName>
    </submittedName>
</protein>
<accession>A0A517PJR6</accession>
<dbReference type="Gene3D" id="3.10.620.30">
    <property type="match status" value="1"/>
</dbReference>
<name>A0A517PJR6_9PLAN</name>
<evidence type="ECO:0000259" key="2">
    <source>
        <dbReference type="SMART" id="SM00460"/>
    </source>
</evidence>
<dbReference type="Pfam" id="PF01841">
    <property type="entry name" value="Transglut_core"/>
    <property type="match status" value="1"/>
</dbReference>
<dbReference type="PANTHER" id="PTHR33490">
    <property type="entry name" value="BLR5614 PROTEIN-RELATED"/>
    <property type="match status" value="1"/>
</dbReference>
<feature type="chain" id="PRO_5021767480" evidence="1">
    <location>
        <begin position="28"/>
        <end position="387"/>
    </location>
</feature>
<reference evidence="3 4" key="1">
    <citation type="submission" date="2019-02" db="EMBL/GenBank/DDBJ databases">
        <title>Deep-cultivation of Planctomycetes and their phenomic and genomic characterization uncovers novel biology.</title>
        <authorList>
            <person name="Wiegand S."/>
            <person name="Jogler M."/>
            <person name="Boedeker C."/>
            <person name="Pinto D."/>
            <person name="Vollmers J."/>
            <person name="Rivas-Marin E."/>
            <person name="Kohn T."/>
            <person name="Peeters S.H."/>
            <person name="Heuer A."/>
            <person name="Rast P."/>
            <person name="Oberbeckmann S."/>
            <person name="Bunk B."/>
            <person name="Jeske O."/>
            <person name="Meyerdierks A."/>
            <person name="Storesund J.E."/>
            <person name="Kallscheuer N."/>
            <person name="Luecker S."/>
            <person name="Lage O.M."/>
            <person name="Pohl T."/>
            <person name="Merkel B.J."/>
            <person name="Hornburger P."/>
            <person name="Mueller R.-W."/>
            <person name="Bruemmer F."/>
            <person name="Labrenz M."/>
            <person name="Spormann A.M."/>
            <person name="Op den Camp H."/>
            <person name="Overmann J."/>
            <person name="Amann R."/>
            <person name="Jetten M.S.M."/>
            <person name="Mascher T."/>
            <person name="Medema M.H."/>
            <person name="Devos D.P."/>
            <person name="Kaster A.-K."/>
            <person name="Ovreas L."/>
            <person name="Rohde M."/>
            <person name="Galperin M.Y."/>
            <person name="Jogler C."/>
        </authorList>
    </citation>
    <scope>NUCLEOTIDE SEQUENCE [LARGE SCALE GENOMIC DNA]</scope>
    <source>
        <strain evidence="3 4">HG66A1</strain>
    </source>
</reference>
<feature type="signal peptide" evidence="1">
    <location>
        <begin position="1"/>
        <end position="27"/>
    </location>
</feature>
<dbReference type="RefSeq" id="WP_145181428.1">
    <property type="nucleotide sequence ID" value="NZ_CP036266.1"/>
</dbReference>
<dbReference type="EMBL" id="CP036266">
    <property type="protein sequence ID" value="QDT19622.1"/>
    <property type="molecule type" value="Genomic_DNA"/>
</dbReference>
<evidence type="ECO:0000313" key="3">
    <source>
        <dbReference type="EMBL" id="QDT19622.1"/>
    </source>
</evidence>
<dbReference type="InterPro" id="IPR038765">
    <property type="entry name" value="Papain-like_cys_pep_sf"/>
</dbReference>